<gene>
    <name evidence="3" type="ORF">SAMN05216339_1202</name>
</gene>
<dbReference type="NCBIfam" id="TIGR02595">
    <property type="entry name" value="PEP_CTERM"/>
    <property type="match status" value="1"/>
</dbReference>
<dbReference type="Proteomes" id="UP000183926">
    <property type="component" value="Unassembled WGS sequence"/>
</dbReference>
<dbReference type="Pfam" id="PF07589">
    <property type="entry name" value="PEP-CTERM"/>
    <property type="match status" value="1"/>
</dbReference>
<evidence type="ECO:0000313" key="4">
    <source>
        <dbReference type="Proteomes" id="UP000183926"/>
    </source>
</evidence>
<dbReference type="AlphaFoldDB" id="A0A1I7JBV7"/>
<sequence>MKQKIFTSVLVAATMGLSASAMAAPSITNLDGTHMPFDGFDWAKNGTAISTPIPEGGLSVGDAFTTYFFASAVSITDPAGNAFEGLSGLASAATGGILGANLYQYTVVASFNEQVESIDASGAVNFSTTGGAWSIYYDHAGLDGTRASMIAGTGFDDGVQLLWGDVNVQDIGSFNPGTRSGEFHFSGNVVGTNSTYINPDMIKTVAFGTLQFGPNTTGWNPADARPNGDGTATAIVGNALQFQADGNQSFTPSEVPEPGVLALLGLGMFGLFATTRRKNNLVA</sequence>
<accession>A0A1I7JBV7</accession>
<dbReference type="InterPro" id="IPR013424">
    <property type="entry name" value="Ice-binding_C"/>
</dbReference>
<protein>
    <submittedName>
        <fullName evidence="3">PEP-CTERM protein-sorting domain-containing protein</fullName>
    </submittedName>
</protein>
<dbReference type="EMBL" id="FPBL01000020">
    <property type="protein sequence ID" value="SFU82707.1"/>
    <property type="molecule type" value="Genomic_DNA"/>
</dbReference>
<name>A0A1I7JBV7_9PROT</name>
<proteinExistence type="predicted"/>
<keyword evidence="1" id="KW-0732">Signal</keyword>
<dbReference type="OrthoDB" id="8780711at2"/>
<evidence type="ECO:0000256" key="1">
    <source>
        <dbReference type="SAM" id="SignalP"/>
    </source>
</evidence>
<organism evidence="3 4">
    <name type="scientific">Nitrosomonas eutropha</name>
    <dbReference type="NCBI Taxonomy" id="916"/>
    <lineage>
        <taxon>Bacteria</taxon>
        <taxon>Pseudomonadati</taxon>
        <taxon>Pseudomonadota</taxon>
        <taxon>Betaproteobacteria</taxon>
        <taxon>Nitrosomonadales</taxon>
        <taxon>Nitrosomonadaceae</taxon>
        <taxon>Nitrosomonas</taxon>
    </lineage>
</organism>
<evidence type="ECO:0000259" key="2">
    <source>
        <dbReference type="Pfam" id="PF07589"/>
    </source>
</evidence>
<feature type="signal peptide" evidence="1">
    <location>
        <begin position="1"/>
        <end position="23"/>
    </location>
</feature>
<dbReference type="NCBIfam" id="NF033554">
    <property type="entry name" value="floc_PepA"/>
    <property type="match status" value="1"/>
</dbReference>
<reference evidence="3 4" key="1">
    <citation type="submission" date="2016-10" db="EMBL/GenBank/DDBJ databases">
        <authorList>
            <person name="de Groot N.N."/>
        </authorList>
    </citation>
    <scope>NUCLEOTIDE SEQUENCE [LARGE SCALE GENOMIC DNA]</scope>
    <source>
        <strain evidence="3 4">Nm24</strain>
    </source>
</reference>
<dbReference type="RefSeq" id="WP_074929507.1">
    <property type="nucleotide sequence ID" value="NZ_FPBL01000020.1"/>
</dbReference>
<feature type="chain" id="PRO_5010318815" evidence="1">
    <location>
        <begin position="24"/>
        <end position="283"/>
    </location>
</feature>
<evidence type="ECO:0000313" key="3">
    <source>
        <dbReference type="EMBL" id="SFU82707.1"/>
    </source>
</evidence>
<feature type="domain" description="Ice-binding protein C-terminal" evidence="2">
    <location>
        <begin position="255"/>
        <end position="277"/>
    </location>
</feature>